<proteinExistence type="predicted"/>
<dbReference type="Gene3D" id="1.10.150.20">
    <property type="entry name" value="5' to 3' exonuclease, C-terminal subdomain"/>
    <property type="match status" value="1"/>
</dbReference>
<reference evidence="1 2" key="1">
    <citation type="submission" date="2014-02" db="EMBL/GenBank/DDBJ databases">
        <authorList>
            <person name="Sears C."/>
            <person name="Carroll K."/>
            <person name="Sack B.R."/>
            <person name="Qadri F."/>
            <person name="Myers L.L."/>
            <person name="Chung G.-T."/>
            <person name="Escheverria P."/>
            <person name="Fraser C.M."/>
            <person name="Sadzewicz L."/>
            <person name="Shefchek K.A."/>
            <person name="Tallon L."/>
            <person name="Das S.P."/>
            <person name="Daugherty S."/>
            <person name="Mongodin E.F."/>
        </authorList>
    </citation>
    <scope>NUCLEOTIDE SEQUENCE [LARGE SCALE GENOMIC DNA]</scope>
    <source>
        <strain evidence="1 2">3783N1-6</strain>
    </source>
</reference>
<gene>
    <name evidence="1" type="ORF">M119_4807</name>
</gene>
<accession>A0AB73ASL1</accession>
<dbReference type="SUPFAM" id="SSF47789">
    <property type="entry name" value="C-terminal domain of RNA polymerase alpha subunit"/>
    <property type="match status" value="1"/>
</dbReference>
<protein>
    <submittedName>
        <fullName evidence="1">Bacterial RNA polymerase, alpha chain C terminal domain protein</fullName>
    </submittedName>
</protein>
<sequence>MYIYMNSRSLHALRKHNIDSLENLLRFIKVNGFDSLYKIPGMGNRSVEHVYARLKERGIFQNDNTCPLFPYLFV</sequence>
<evidence type="ECO:0000313" key="2">
    <source>
        <dbReference type="Proteomes" id="UP000021175"/>
    </source>
</evidence>
<evidence type="ECO:0000313" key="1">
    <source>
        <dbReference type="EMBL" id="EYB12051.1"/>
    </source>
</evidence>
<dbReference type="Proteomes" id="UP000021175">
    <property type="component" value="Unassembled WGS sequence"/>
</dbReference>
<organism evidence="1 2">
    <name type="scientific">Bacteroides fragilis str. 3783N1-6</name>
    <dbReference type="NCBI Taxonomy" id="1339310"/>
    <lineage>
        <taxon>Bacteria</taxon>
        <taxon>Pseudomonadati</taxon>
        <taxon>Bacteroidota</taxon>
        <taxon>Bacteroidia</taxon>
        <taxon>Bacteroidales</taxon>
        <taxon>Bacteroidaceae</taxon>
        <taxon>Bacteroides</taxon>
    </lineage>
</organism>
<dbReference type="EMBL" id="JGEU01000017">
    <property type="protein sequence ID" value="EYB12051.1"/>
    <property type="molecule type" value="Genomic_DNA"/>
</dbReference>
<comment type="caution">
    <text evidence="1">The sequence shown here is derived from an EMBL/GenBank/DDBJ whole genome shotgun (WGS) entry which is preliminary data.</text>
</comment>
<dbReference type="AlphaFoldDB" id="A0AB73ASL1"/>
<name>A0AB73ASL1_BACFG</name>